<dbReference type="EMBL" id="JADTXM010000020">
    <property type="protein sequence ID" value="MBH3441380.1"/>
    <property type="molecule type" value="Genomic_DNA"/>
</dbReference>
<evidence type="ECO:0000313" key="1">
    <source>
        <dbReference type="EMBL" id="MBH3441380.1"/>
    </source>
</evidence>
<proteinExistence type="predicted"/>
<dbReference type="InterPro" id="IPR014121">
    <property type="entry name" value="TraN_Ftype"/>
</dbReference>
<dbReference type="RefSeq" id="WP_197873357.1">
    <property type="nucleotide sequence ID" value="NZ_JADTXM010000020.1"/>
</dbReference>
<name>A0ABS0MY44_PSELU</name>
<protein>
    <submittedName>
        <fullName evidence="1">Conjugal transfer mating pair stabilization protein TraN</fullName>
    </submittedName>
</protein>
<dbReference type="Proteomes" id="UP000638986">
    <property type="component" value="Unassembled WGS sequence"/>
</dbReference>
<organism evidence="1 2">
    <name type="scientific">Pseudomonas luteola</name>
    <dbReference type="NCBI Taxonomy" id="47886"/>
    <lineage>
        <taxon>Bacteria</taxon>
        <taxon>Pseudomonadati</taxon>
        <taxon>Pseudomonadota</taxon>
        <taxon>Gammaproteobacteria</taxon>
        <taxon>Pseudomonadales</taxon>
        <taxon>Pseudomonadaceae</taxon>
        <taxon>Pseudomonas</taxon>
    </lineage>
</organism>
<reference evidence="1 2" key="1">
    <citation type="submission" date="2020-11" db="EMBL/GenBank/DDBJ databases">
        <title>Enhanced detection system for hospital associated transmission using whole genome sequencing surveillance.</title>
        <authorList>
            <person name="Harrison L.H."/>
            <person name="Van Tyne D."/>
            <person name="Marsh J.W."/>
            <person name="Griffith M.P."/>
            <person name="Snyder D.J."/>
            <person name="Cooper V.S."/>
            <person name="Mustapha M."/>
        </authorList>
    </citation>
    <scope>NUCLEOTIDE SEQUENCE [LARGE SCALE GENOMIC DNA]</scope>
    <source>
        <strain evidence="1 2">PSB00013</strain>
    </source>
</reference>
<comment type="caution">
    <text evidence="1">The sequence shown here is derived from an EMBL/GenBank/DDBJ whole genome shotgun (WGS) entry which is preliminary data.</text>
</comment>
<accession>A0ABS0MY44</accession>
<gene>
    <name evidence="1" type="primary">traN</name>
    <name evidence="1" type="ORF">I5Q09_22115</name>
</gene>
<dbReference type="NCBIfam" id="NF011458">
    <property type="entry name" value="PRK14876.1"/>
    <property type="match status" value="1"/>
</dbReference>
<sequence>MNRAGLVYRSTAWAMTALMLWMPIDQKHAQAADMSAIGHEAQQFGRDITPNPSDLATYSEDGTLTLPGANTSLNINELFPGGTGDEVNKYFPHAADPTDLQQLYNDGDAMNSAGTEALSTLRSEQDSGEVSLQGQAFEVVQGARAVGKMDLTNDPMMNQTNQLYTATDSADGLFPDCDDGTDPTASTNKFQQCTRPNMPNGQCEADHDYTVGVIEHHAGPANLNSCGAGCMQLWIGEVGDNYWSGNCSIKEQYTEVTVINPEAVISAQLEYAKWDDYMQVWVGPAGNEKLIWQGPNNNFPPETAGACELNKSWTANPLVDVTSLFKNVKAGATVRFKIRVSVTGEGEGYGRIRLNYDSTKAVQDNGWDPADCLARTKEATKYYSDVSYSCTEMPALDGAGCMTQNGVRVCESDFPSTGLSGISPMCRSMTATIDASKSIDGYEDTCTPLAENPQCGLVKSVCSEATETGECIRFTETYDCGAATSNVACKLKIDLAEAFPGCVDNPEACQRSVSCMGAECIGITREVSQDFDKAASLLQAAQFMGEDLACAEADATTNVECEIFKAEPGECKKAIGGSVDCCEQPTNVSVGDYLTLVLAVPKIDSALMSIKSQSALGAIKSSYASLRNPVVNTFQPITKPFTSFYDGIIGLKDKAIETVQKELAKQLNNLFYKAMGTAAEQGGTGAAGAAAGQATDSLLGNTPGGEIVQGVSSSLGFLMTVYTYYVIAMVIMEMIWECEKEEFELNAQRELGNCHKVGKYCKTKVAGLCIEERESYCCFNSPLSRIIQEQARPQLGKNWGDAEEPECGGLTIDEIGQLNWDTIDLTEWVNLLNLHNLYPTTENVTLETLTGQGSLLNTDQLRENSVDRTVRATNEVDLKGAAKRATDAMAAPGGLQN</sequence>
<evidence type="ECO:0000313" key="2">
    <source>
        <dbReference type="Proteomes" id="UP000638986"/>
    </source>
</evidence>
<dbReference type="Pfam" id="PF06986">
    <property type="entry name" value="F_T4SS_TraN"/>
    <property type="match status" value="2"/>
</dbReference>